<evidence type="ECO:0000256" key="1">
    <source>
        <dbReference type="SAM" id="Phobius"/>
    </source>
</evidence>
<evidence type="ECO:0000313" key="2">
    <source>
        <dbReference type="EMBL" id="KJW05415.1"/>
    </source>
</evidence>
<evidence type="ECO:0000313" key="3">
    <source>
        <dbReference type="Proteomes" id="UP000033736"/>
    </source>
</evidence>
<sequence>MTDILDEVLSDQNEEKRLIFFKKLLPIIIIISIIAITIMVVINNNKIKELKITKKTEIFLLRLLVWKQQKIMKN</sequence>
<dbReference type="InterPro" id="IPR022588">
    <property type="entry name" value="DUF2659"/>
</dbReference>
<reference evidence="2 3" key="1">
    <citation type="submission" date="2015-01" db="EMBL/GenBank/DDBJ databases">
        <title>Genome Sequencing of Rickettsiales /home/snadendla/prok_pipe/test/illegal_ec_num.txt.</title>
        <authorList>
            <person name="Daugherty S.C."/>
            <person name="Su Q."/>
            <person name="Abolude K."/>
            <person name="Beier-Sexton M."/>
            <person name="Carlyon J.A."/>
            <person name="Carter R."/>
            <person name="Day N.P."/>
            <person name="Dumler S.J."/>
            <person name="Dyachenko V."/>
            <person name="Godinez A."/>
            <person name="Kurtti T.J."/>
            <person name="Lichay M."/>
            <person name="Mullins K.E."/>
            <person name="Ott S."/>
            <person name="Pappas-Brown V."/>
            <person name="Paris D.H."/>
            <person name="Patel P."/>
            <person name="Richards A.L."/>
            <person name="Sadzewicz L."/>
            <person name="Sears K."/>
            <person name="Seidman D."/>
            <person name="Sengamalay N."/>
            <person name="Stenos J."/>
            <person name="Tallon L.J."/>
            <person name="Vincent G."/>
            <person name="Fraser C.M."/>
            <person name="Munderloh U."/>
            <person name="Dunning-Hotopp J.C."/>
        </authorList>
    </citation>
    <scope>NUCLEOTIDE SEQUENCE [LARGE SCALE GENOMIC DNA]</scope>
    <source>
        <strain evidence="2 3">T170-B</strain>
    </source>
</reference>
<dbReference type="AlphaFoldDB" id="A0A0F3RG43"/>
<gene>
    <name evidence="2" type="ORF">RAT170B_0232</name>
</gene>
<dbReference type="Pfam" id="PF10858">
    <property type="entry name" value="DUF2659"/>
    <property type="match status" value="1"/>
</dbReference>
<keyword evidence="1" id="KW-0812">Transmembrane</keyword>
<feature type="transmembrane region" description="Helical" evidence="1">
    <location>
        <begin position="24"/>
        <end position="42"/>
    </location>
</feature>
<dbReference type="PATRIC" id="fig|1268837.3.peg.236"/>
<name>A0A0F3RG43_9RICK</name>
<organism evidence="2 3">
    <name type="scientific">Rickettsia argasii T170-B</name>
    <dbReference type="NCBI Taxonomy" id="1268837"/>
    <lineage>
        <taxon>Bacteria</taxon>
        <taxon>Pseudomonadati</taxon>
        <taxon>Pseudomonadota</taxon>
        <taxon>Alphaproteobacteria</taxon>
        <taxon>Rickettsiales</taxon>
        <taxon>Rickettsiaceae</taxon>
        <taxon>Rickettsieae</taxon>
        <taxon>Rickettsia</taxon>
        <taxon>spotted fever group</taxon>
    </lineage>
</organism>
<proteinExistence type="predicted"/>
<keyword evidence="1" id="KW-1133">Transmembrane helix</keyword>
<comment type="caution">
    <text evidence="2">The sequence shown here is derived from an EMBL/GenBank/DDBJ whole genome shotgun (WGS) entry which is preliminary data.</text>
</comment>
<dbReference type="EMBL" id="LAOQ01000001">
    <property type="protein sequence ID" value="KJW05415.1"/>
    <property type="molecule type" value="Genomic_DNA"/>
</dbReference>
<dbReference type="Proteomes" id="UP000033736">
    <property type="component" value="Unassembled WGS sequence"/>
</dbReference>
<accession>A0A0F3RG43</accession>
<keyword evidence="1" id="KW-0472">Membrane</keyword>
<keyword evidence="3" id="KW-1185">Reference proteome</keyword>
<protein>
    <submittedName>
        <fullName evidence="2">Uncharacterized protein</fullName>
    </submittedName>
</protein>